<feature type="transmembrane region" description="Helical" evidence="1">
    <location>
        <begin position="322"/>
        <end position="343"/>
    </location>
</feature>
<feature type="transmembrane region" description="Helical" evidence="1">
    <location>
        <begin position="286"/>
        <end position="310"/>
    </location>
</feature>
<dbReference type="Pfam" id="PF07787">
    <property type="entry name" value="TMEM43"/>
    <property type="match status" value="1"/>
</dbReference>
<gene>
    <name evidence="2" type="ORF">AMON00008_LOCUS11370</name>
</gene>
<evidence type="ECO:0000256" key="1">
    <source>
        <dbReference type="SAM" id="Phobius"/>
    </source>
</evidence>
<sequence>MDSRRVWRLISAQRVERGLWASATPCQRKLMVLGGLLLAVGCHVICQNEDIWLRLSDGLERVMSTPLELPCRLNATLRAPMVHLQGCSVRGSVFSAATPGLEELRLFQGCLPSGGMQGAWFKVNLERYDGDSQDWVPTAHARNLRSTEEVSSAVHIGGFAVSDGVARLVPGTPIPLRACNRSGIDARAELSARSMRVAGRALYSGDPALPSDGDVRVAFLAGDAREVSVLAAVSDGRLHLWHPFLHGLHALVALPRLGGLAAGAVPAEAMQRRLAPHARVSFWDLWPLRVIGFCCIWMGMSLLLFPNYVYPDFCGRACCCRSLPGAFVTTAASCGASWCYFNALTATTAAVVVLAPLLLVMAAGVDVPGWLRRAKVSLMRSSDGACDHSIPYHVMEATGAVTSVLSRGVRMGAFGVGLGLVVAGPAVQSFAFISYMGDIWDGMQQ</sequence>
<accession>A0A7S4Q457</accession>
<feature type="transmembrane region" description="Helical" evidence="1">
    <location>
        <begin position="413"/>
        <end position="436"/>
    </location>
</feature>
<reference evidence="2" key="1">
    <citation type="submission" date="2021-01" db="EMBL/GenBank/DDBJ databases">
        <authorList>
            <person name="Corre E."/>
            <person name="Pelletier E."/>
            <person name="Niang G."/>
            <person name="Scheremetjew M."/>
            <person name="Finn R."/>
            <person name="Kale V."/>
            <person name="Holt S."/>
            <person name="Cochrane G."/>
            <person name="Meng A."/>
            <person name="Brown T."/>
            <person name="Cohen L."/>
        </authorList>
    </citation>
    <scope>NUCLEOTIDE SEQUENCE</scope>
    <source>
        <strain evidence="2">CCMP3105</strain>
    </source>
</reference>
<protein>
    <submittedName>
        <fullName evidence="2">Uncharacterized protein</fullName>
    </submittedName>
</protein>
<dbReference type="AlphaFoldDB" id="A0A7S4Q457"/>
<feature type="transmembrane region" description="Helical" evidence="1">
    <location>
        <begin position="349"/>
        <end position="371"/>
    </location>
</feature>
<dbReference type="InterPro" id="IPR012430">
    <property type="entry name" value="TMEM43_fam"/>
</dbReference>
<keyword evidence="1" id="KW-0812">Transmembrane</keyword>
<name>A0A7S4Q457_9DINO</name>
<dbReference type="EMBL" id="HBNR01017245">
    <property type="protein sequence ID" value="CAE4571751.1"/>
    <property type="molecule type" value="Transcribed_RNA"/>
</dbReference>
<evidence type="ECO:0000313" key="2">
    <source>
        <dbReference type="EMBL" id="CAE4571751.1"/>
    </source>
</evidence>
<organism evidence="2">
    <name type="scientific">Alexandrium monilatum</name>
    <dbReference type="NCBI Taxonomy" id="311494"/>
    <lineage>
        <taxon>Eukaryota</taxon>
        <taxon>Sar</taxon>
        <taxon>Alveolata</taxon>
        <taxon>Dinophyceae</taxon>
        <taxon>Gonyaulacales</taxon>
        <taxon>Pyrocystaceae</taxon>
        <taxon>Alexandrium</taxon>
    </lineage>
</organism>
<keyword evidence="1" id="KW-0472">Membrane</keyword>
<proteinExistence type="predicted"/>
<keyword evidence="1" id="KW-1133">Transmembrane helix</keyword>